<evidence type="ECO:0000313" key="2">
    <source>
        <dbReference type="Proteomes" id="UP000225978"/>
    </source>
</evidence>
<accession>A0A1J0GV72</accession>
<proteinExistence type="predicted"/>
<protein>
    <submittedName>
        <fullName evidence="1">Uncharacterized protein</fullName>
    </submittedName>
</protein>
<gene>
    <name evidence="1" type="ORF">vBVspPpVa5_0054</name>
</gene>
<organism evidence="1 2">
    <name type="scientific">Vibrio phage vB_VspP_pVa5</name>
    <dbReference type="NCBI Taxonomy" id="1913109"/>
    <lineage>
        <taxon>Viruses</taxon>
        <taxon>Duplodnaviria</taxon>
        <taxon>Heunggongvirae</taxon>
        <taxon>Uroviricota</taxon>
        <taxon>Caudoviricetes</taxon>
        <taxon>Schitoviridae</taxon>
        <taxon>Pontosvirinae</taxon>
        <taxon>Galateavirus</taxon>
        <taxon>Galateavirus PVA5</taxon>
    </lineage>
</organism>
<sequence>MSVNILKALESVREFMHVINNHEATEDSKDYFEQHFCVPVCRQGKGDSPRDPRLVTKANDCEGCFFGHISADAVNRDMDKIIQVVQLTDLLEDE</sequence>
<keyword evidence="2" id="KW-1185">Reference proteome</keyword>
<dbReference type="Proteomes" id="UP000225978">
    <property type="component" value="Segment"/>
</dbReference>
<name>A0A1J0GV72_9CAUD</name>
<evidence type="ECO:0000313" key="1">
    <source>
        <dbReference type="EMBL" id="APC46076.1"/>
    </source>
</evidence>
<dbReference type="EMBL" id="KX889068">
    <property type="protein sequence ID" value="APC46076.1"/>
    <property type="molecule type" value="Genomic_DNA"/>
</dbReference>
<reference evidence="1 2" key="1">
    <citation type="journal article" date="2017" name="Viruses">
        <title>Stumbling across the Same Phage: Comparative Genomics of Widespread Temperate Phages Infecting the Fish Pathogen Vibrio anguillarum.</title>
        <authorList>
            <person name="Kalatzis P.G."/>
            <person name="Rorbo N.I."/>
            <person name="Castillo D."/>
            <person name="Mauritzen J.J."/>
            <person name="Jorgensen J."/>
            <person name="Kokkari C."/>
            <person name="Zhang F."/>
            <person name="Katharios P."/>
            <person name="Middelboe M."/>
        </authorList>
    </citation>
    <scope>NUCLEOTIDE SEQUENCE [LARGE SCALE GENOMIC DNA]</scope>
</reference>